<dbReference type="EMBL" id="JAIWYP010000004">
    <property type="protein sequence ID" value="KAH3833229.1"/>
    <property type="molecule type" value="Genomic_DNA"/>
</dbReference>
<dbReference type="PANTHER" id="PTHR21016:SF25">
    <property type="entry name" value="TM2 DOMAIN-CONTAINING PROTEIN DDB_G0277895-RELATED"/>
    <property type="match status" value="1"/>
</dbReference>
<evidence type="ECO:0000256" key="2">
    <source>
        <dbReference type="ARBA" id="ARBA00008284"/>
    </source>
</evidence>
<dbReference type="PANTHER" id="PTHR21016">
    <property type="entry name" value="BETA-AMYLOID BINDING PROTEIN-RELATED"/>
    <property type="match status" value="1"/>
</dbReference>
<dbReference type="AlphaFoldDB" id="A0A9D4K5B5"/>
<organism evidence="8 9">
    <name type="scientific">Dreissena polymorpha</name>
    <name type="common">Zebra mussel</name>
    <name type="synonym">Mytilus polymorpha</name>
    <dbReference type="NCBI Taxonomy" id="45954"/>
    <lineage>
        <taxon>Eukaryota</taxon>
        <taxon>Metazoa</taxon>
        <taxon>Spiralia</taxon>
        <taxon>Lophotrochozoa</taxon>
        <taxon>Mollusca</taxon>
        <taxon>Bivalvia</taxon>
        <taxon>Autobranchia</taxon>
        <taxon>Heteroconchia</taxon>
        <taxon>Euheterodonta</taxon>
        <taxon>Imparidentia</taxon>
        <taxon>Neoheterodontei</taxon>
        <taxon>Myida</taxon>
        <taxon>Dreissenoidea</taxon>
        <taxon>Dreissenidae</taxon>
        <taxon>Dreissena</taxon>
    </lineage>
</organism>
<evidence type="ECO:0000256" key="5">
    <source>
        <dbReference type="ARBA" id="ARBA00023136"/>
    </source>
</evidence>
<proteinExistence type="inferred from homology"/>
<accession>A0A9D4K5B5</accession>
<dbReference type="InterPro" id="IPR007829">
    <property type="entry name" value="TM2"/>
</dbReference>
<evidence type="ECO:0000313" key="8">
    <source>
        <dbReference type="EMBL" id="KAH3833229.1"/>
    </source>
</evidence>
<name>A0A9D4K5B5_DREPO</name>
<evidence type="ECO:0000259" key="7">
    <source>
        <dbReference type="Pfam" id="PF05154"/>
    </source>
</evidence>
<dbReference type="Proteomes" id="UP000828390">
    <property type="component" value="Unassembled WGS sequence"/>
</dbReference>
<evidence type="ECO:0000256" key="3">
    <source>
        <dbReference type="ARBA" id="ARBA00022692"/>
    </source>
</evidence>
<gene>
    <name evidence="8" type="ORF">DPMN_106533</name>
</gene>
<evidence type="ECO:0000313" key="9">
    <source>
        <dbReference type="Proteomes" id="UP000828390"/>
    </source>
</evidence>
<comment type="similarity">
    <text evidence="2">Belongs to the TM2 family.</text>
</comment>
<comment type="subcellular location">
    <subcellularLocation>
        <location evidence="1">Membrane</location>
        <topology evidence="1">Multi-pass membrane protein</topology>
    </subcellularLocation>
</comment>
<dbReference type="InterPro" id="IPR050932">
    <property type="entry name" value="TM2D1-3-like"/>
</dbReference>
<feature type="domain" description="TM2" evidence="7">
    <location>
        <begin position="73"/>
        <end position="115"/>
    </location>
</feature>
<feature type="transmembrane region" description="Helical" evidence="6">
    <location>
        <begin position="72"/>
        <end position="90"/>
    </location>
</feature>
<reference evidence="8" key="2">
    <citation type="submission" date="2020-11" db="EMBL/GenBank/DDBJ databases">
        <authorList>
            <person name="McCartney M.A."/>
            <person name="Auch B."/>
            <person name="Kono T."/>
            <person name="Mallez S."/>
            <person name="Becker A."/>
            <person name="Gohl D.M."/>
            <person name="Silverstein K.A.T."/>
            <person name="Koren S."/>
            <person name="Bechman K.B."/>
            <person name="Herman A."/>
            <person name="Abrahante J.E."/>
            <person name="Garbe J."/>
        </authorList>
    </citation>
    <scope>NUCLEOTIDE SEQUENCE</scope>
    <source>
        <strain evidence="8">Duluth1</strain>
        <tissue evidence="8">Whole animal</tissue>
    </source>
</reference>
<feature type="transmembrane region" description="Helical" evidence="6">
    <location>
        <begin position="7"/>
        <end position="26"/>
    </location>
</feature>
<keyword evidence="3 6" id="KW-0812">Transmembrane</keyword>
<sequence>MGEKGLAEAYILGIPFGLFGAHHFYLGRRNFGIVYACTLGLFGLGWLFDLVRMRWLVKHANRQEPNRKMVSDAYIICALTGLFGGHQFYLGHRKLGIFYACTVGVFTVGWIADLIRMKYLDRRHPI</sequence>
<comment type="caution">
    <text evidence="8">The sequence shown here is derived from an EMBL/GenBank/DDBJ whole genome shotgun (WGS) entry which is preliminary data.</text>
</comment>
<keyword evidence="9" id="KW-1185">Reference proteome</keyword>
<feature type="transmembrane region" description="Helical" evidence="6">
    <location>
        <begin position="32"/>
        <end position="51"/>
    </location>
</feature>
<keyword evidence="4 6" id="KW-1133">Transmembrane helix</keyword>
<dbReference type="GO" id="GO:0016020">
    <property type="term" value="C:membrane"/>
    <property type="evidence" value="ECO:0007669"/>
    <property type="project" value="UniProtKB-SubCell"/>
</dbReference>
<evidence type="ECO:0000256" key="6">
    <source>
        <dbReference type="SAM" id="Phobius"/>
    </source>
</evidence>
<evidence type="ECO:0000256" key="1">
    <source>
        <dbReference type="ARBA" id="ARBA00004141"/>
    </source>
</evidence>
<keyword evidence="5 6" id="KW-0472">Membrane</keyword>
<feature type="transmembrane region" description="Helical" evidence="6">
    <location>
        <begin position="96"/>
        <end position="115"/>
    </location>
</feature>
<reference evidence="8" key="1">
    <citation type="journal article" date="2019" name="bioRxiv">
        <title>The Genome of the Zebra Mussel, Dreissena polymorpha: A Resource for Invasive Species Research.</title>
        <authorList>
            <person name="McCartney M.A."/>
            <person name="Auch B."/>
            <person name="Kono T."/>
            <person name="Mallez S."/>
            <person name="Zhang Y."/>
            <person name="Obille A."/>
            <person name="Becker A."/>
            <person name="Abrahante J.E."/>
            <person name="Garbe J."/>
            <person name="Badalamenti J.P."/>
            <person name="Herman A."/>
            <person name="Mangelson H."/>
            <person name="Liachko I."/>
            <person name="Sullivan S."/>
            <person name="Sone E.D."/>
            <person name="Koren S."/>
            <person name="Silverstein K.A.T."/>
            <person name="Beckman K.B."/>
            <person name="Gohl D.M."/>
        </authorList>
    </citation>
    <scope>NUCLEOTIDE SEQUENCE</scope>
    <source>
        <strain evidence="8">Duluth1</strain>
        <tissue evidence="8">Whole animal</tissue>
    </source>
</reference>
<feature type="domain" description="TM2" evidence="7">
    <location>
        <begin position="9"/>
        <end position="51"/>
    </location>
</feature>
<evidence type="ECO:0000256" key="4">
    <source>
        <dbReference type="ARBA" id="ARBA00022989"/>
    </source>
</evidence>
<dbReference type="Pfam" id="PF05154">
    <property type="entry name" value="TM2"/>
    <property type="match status" value="2"/>
</dbReference>
<protein>
    <recommendedName>
        <fullName evidence="7">TM2 domain-containing protein</fullName>
    </recommendedName>
</protein>